<feature type="region of interest" description="Disordered" evidence="1">
    <location>
        <begin position="100"/>
        <end position="119"/>
    </location>
</feature>
<evidence type="ECO:0000256" key="1">
    <source>
        <dbReference type="SAM" id="MobiDB-lite"/>
    </source>
</evidence>
<dbReference type="EMBL" id="BSUZ01000001">
    <property type="protein sequence ID" value="GMA88090.1"/>
    <property type="molecule type" value="Genomic_DNA"/>
</dbReference>
<dbReference type="Proteomes" id="UP001157017">
    <property type="component" value="Unassembled WGS sequence"/>
</dbReference>
<sequence length="119" mass="12839">MLSAVMVTSWSWPRLDGLAGVLDERRDVRPEEVRAVADADHERAVAAGPDDRARHVRVHREQREGALEPVADAAHRLGEVADLVVRPADEVRGDLGVGLAAEHDAGLGQARRAGARSSR</sequence>
<proteinExistence type="predicted"/>
<organism evidence="2 3">
    <name type="scientific">Angustibacter aerolatus</name>
    <dbReference type="NCBI Taxonomy" id="1162965"/>
    <lineage>
        <taxon>Bacteria</taxon>
        <taxon>Bacillati</taxon>
        <taxon>Actinomycetota</taxon>
        <taxon>Actinomycetes</taxon>
        <taxon>Kineosporiales</taxon>
        <taxon>Kineosporiaceae</taxon>
    </lineage>
</organism>
<accession>A0ABQ6JMU8</accession>
<gene>
    <name evidence="2" type="ORF">GCM10025868_33400</name>
</gene>
<protein>
    <submittedName>
        <fullName evidence="2">Uncharacterized protein</fullName>
    </submittedName>
</protein>
<reference evidence="3" key="1">
    <citation type="journal article" date="2019" name="Int. J. Syst. Evol. Microbiol.">
        <title>The Global Catalogue of Microorganisms (GCM) 10K type strain sequencing project: providing services to taxonomists for standard genome sequencing and annotation.</title>
        <authorList>
            <consortium name="The Broad Institute Genomics Platform"/>
            <consortium name="The Broad Institute Genome Sequencing Center for Infectious Disease"/>
            <person name="Wu L."/>
            <person name="Ma J."/>
        </authorList>
    </citation>
    <scope>NUCLEOTIDE SEQUENCE [LARGE SCALE GENOMIC DNA]</scope>
    <source>
        <strain evidence="3">NBRC 108730</strain>
    </source>
</reference>
<name>A0ABQ6JMU8_9ACTN</name>
<keyword evidence="3" id="KW-1185">Reference proteome</keyword>
<feature type="compositionally biased region" description="Low complexity" evidence="1">
    <location>
        <begin position="106"/>
        <end position="119"/>
    </location>
</feature>
<evidence type="ECO:0000313" key="3">
    <source>
        <dbReference type="Proteomes" id="UP001157017"/>
    </source>
</evidence>
<evidence type="ECO:0000313" key="2">
    <source>
        <dbReference type="EMBL" id="GMA88090.1"/>
    </source>
</evidence>
<comment type="caution">
    <text evidence="2">The sequence shown here is derived from an EMBL/GenBank/DDBJ whole genome shotgun (WGS) entry which is preliminary data.</text>
</comment>